<organism evidence="2 3">
    <name type="scientific">Brevundimonas subvibrioides</name>
    <dbReference type="NCBI Taxonomy" id="74313"/>
    <lineage>
        <taxon>Bacteria</taxon>
        <taxon>Pseudomonadati</taxon>
        <taxon>Pseudomonadota</taxon>
        <taxon>Alphaproteobacteria</taxon>
        <taxon>Caulobacterales</taxon>
        <taxon>Caulobacteraceae</taxon>
        <taxon>Brevundimonas</taxon>
    </lineage>
</organism>
<dbReference type="SUPFAM" id="SSF53756">
    <property type="entry name" value="UDP-Glycosyltransferase/glycogen phosphorylase"/>
    <property type="match status" value="1"/>
</dbReference>
<evidence type="ECO:0000313" key="2">
    <source>
        <dbReference type="EMBL" id="OYX33403.1"/>
    </source>
</evidence>
<protein>
    <recommendedName>
        <fullName evidence="1">Glycosyl transferase family 1 domain-containing protein</fullName>
    </recommendedName>
</protein>
<sequence>MSDVVLYLNPEAFDTKGPALMGRQSAGESFLRGYLRHSRSPRWAFWNVANRKPEVLSAALAELADVNRPVSWIARHDRGGLARIGNVHLPQPNVAREGWRRNMAGLRRGYGISGITHTTASMDIMDSLADLMSAPIDPWDSLICTSSAVRASVEIELEAVRVDLEERLGATRVSTPNLVTIPLAINTEDFQSTPDQRKAWRERLDIPDDAVVVLYMGRFNPAVKMNPLPMALALEKAARRTSKKVFWVQAGWATSAENEKTYHDECRALCPSVGYRHVDGREAGTRFSIWSVADLFISLSDNIQETFGLTPLEAMAAGLPGVVSDWDGYRDTLRHGVDGFRAATYAPAAGAGRDLAYRHANDWISYDLYVGAASQVIAVSVDEAAQGLLDLIENDDLRRRMGRSAQARARSLFDWSAVIPQYEALWTEMSARREAARPLPAMPRNLAPNPRRLDPFHLFGGYATEWSSPSTLLMLTPGRTAADVEALMAMKLPTFGGFTGPTREEALKVVETLSDGSQRSIRDLVADAPPGRRPFLERGLLWMVKYDILTLLARGAHVA</sequence>
<evidence type="ECO:0000259" key="1">
    <source>
        <dbReference type="Pfam" id="PF00534"/>
    </source>
</evidence>
<reference evidence="2 3" key="1">
    <citation type="submission" date="2017-03" db="EMBL/GenBank/DDBJ databases">
        <title>Lifting the veil on microbial sulfur biogeochemistry in mining wastewaters.</title>
        <authorList>
            <person name="Kantor R.S."/>
            <person name="Colenbrander Nelson T."/>
            <person name="Marshall S."/>
            <person name="Bennett D."/>
            <person name="Apte S."/>
            <person name="Camacho D."/>
            <person name="Thomas B.C."/>
            <person name="Warren L.A."/>
            <person name="Banfield J.F."/>
        </authorList>
    </citation>
    <scope>NUCLEOTIDE SEQUENCE [LARGE SCALE GENOMIC DNA]</scope>
    <source>
        <strain evidence="2">32-69-9</strain>
    </source>
</reference>
<dbReference type="GO" id="GO:0016757">
    <property type="term" value="F:glycosyltransferase activity"/>
    <property type="evidence" value="ECO:0007669"/>
    <property type="project" value="InterPro"/>
</dbReference>
<dbReference type="Gene3D" id="3.40.50.2000">
    <property type="entry name" value="Glycogen Phosphorylase B"/>
    <property type="match status" value="1"/>
</dbReference>
<evidence type="ECO:0000313" key="3">
    <source>
        <dbReference type="Proteomes" id="UP000215595"/>
    </source>
</evidence>
<gene>
    <name evidence="2" type="ORF">B7Z01_08690</name>
</gene>
<dbReference type="PANTHER" id="PTHR12526">
    <property type="entry name" value="GLYCOSYLTRANSFERASE"/>
    <property type="match status" value="1"/>
</dbReference>
<dbReference type="InterPro" id="IPR001296">
    <property type="entry name" value="Glyco_trans_1"/>
</dbReference>
<feature type="domain" description="Glycosyl transferase family 1" evidence="1">
    <location>
        <begin position="197"/>
        <end position="348"/>
    </location>
</feature>
<dbReference type="CDD" id="cd03801">
    <property type="entry name" value="GT4_PimA-like"/>
    <property type="match status" value="1"/>
</dbReference>
<comment type="caution">
    <text evidence="2">The sequence shown here is derived from an EMBL/GenBank/DDBJ whole genome shotgun (WGS) entry which is preliminary data.</text>
</comment>
<dbReference type="AlphaFoldDB" id="A0A258FNE5"/>
<dbReference type="EMBL" id="NCEB01000016">
    <property type="protein sequence ID" value="OYX33403.1"/>
    <property type="molecule type" value="Genomic_DNA"/>
</dbReference>
<accession>A0A258FNE5</accession>
<dbReference type="Pfam" id="PF00534">
    <property type="entry name" value="Glycos_transf_1"/>
    <property type="match status" value="1"/>
</dbReference>
<proteinExistence type="predicted"/>
<name>A0A258FNE5_9CAUL</name>
<dbReference type="Proteomes" id="UP000215595">
    <property type="component" value="Unassembled WGS sequence"/>
</dbReference>